<evidence type="ECO:0000259" key="15">
    <source>
        <dbReference type="PROSITE" id="PS50109"/>
    </source>
</evidence>
<dbReference type="InterPro" id="IPR050351">
    <property type="entry name" value="BphY/WalK/GraS-like"/>
</dbReference>
<keyword evidence="6" id="KW-0808">Transferase</keyword>
<dbReference type="EC" id="2.7.13.3" evidence="4"/>
<dbReference type="GO" id="GO:0030295">
    <property type="term" value="F:protein kinase activator activity"/>
    <property type="evidence" value="ECO:0007669"/>
    <property type="project" value="TreeGrafter"/>
</dbReference>
<dbReference type="InterPro" id="IPR004358">
    <property type="entry name" value="Sig_transdc_His_kin-like_C"/>
</dbReference>
<dbReference type="InterPro" id="IPR035965">
    <property type="entry name" value="PAS-like_dom_sf"/>
</dbReference>
<protein>
    <recommendedName>
        <fullName evidence="12">Sensor-like histidine kinase SenX3</fullName>
        <ecNumber evidence="4">2.7.13.3</ecNumber>
    </recommendedName>
</protein>
<feature type="transmembrane region" description="Helical" evidence="14">
    <location>
        <begin position="133"/>
        <end position="154"/>
    </location>
</feature>
<reference evidence="16" key="1">
    <citation type="journal article" date="2014" name="Int. J. Syst. Evol. Microbiol.">
        <title>Complete genome sequence of Corynebacterium casei LMG S-19264T (=DSM 44701T), isolated from a smear-ripened cheese.</title>
        <authorList>
            <consortium name="US DOE Joint Genome Institute (JGI-PGF)"/>
            <person name="Walter F."/>
            <person name="Albersmeier A."/>
            <person name="Kalinowski J."/>
            <person name="Ruckert C."/>
        </authorList>
    </citation>
    <scope>NUCLEOTIDE SEQUENCE</scope>
    <source>
        <strain evidence="16">CGMCC 1.12187</strain>
    </source>
</reference>
<evidence type="ECO:0000256" key="1">
    <source>
        <dbReference type="ARBA" id="ARBA00000085"/>
    </source>
</evidence>
<evidence type="ECO:0000313" key="17">
    <source>
        <dbReference type="Proteomes" id="UP000638848"/>
    </source>
</evidence>
<keyword evidence="11 14" id="KW-0472">Membrane</keyword>
<evidence type="ECO:0000256" key="8">
    <source>
        <dbReference type="ARBA" id="ARBA00022777"/>
    </source>
</evidence>
<proteinExistence type="predicted"/>
<dbReference type="CDD" id="cd00082">
    <property type="entry name" value="HisKA"/>
    <property type="match status" value="1"/>
</dbReference>
<dbReference type="GO" id="GO:0007234">
    <property type="term" value="P:osmosensory signaling via phosphorelay pathway"/>
    <property type="evidence" value="ECO:0007669"/>
    <property type="project" value="TreeGrafter"/>
</dbReference>
<dbReference type="EMBL" id="BMEQ01000012">
    <property type="protein sequence ID" value="GGG60075.1"/>
    <property type="molecule type" value="Genomic_DNA"/>
</dbReference>
<feature type="transmembrane region" description="Helical" evidence="14">
    <location>
        <begin position="108"/>
        <end position="127"/>
    </location>
</feature>
<dbReference type="InterPro" id="IPR005467">
    <property type="entry name" value="His_kinase_dom"/>
</dbReference>
<accession>A0A917LVG4</accession>
<dbReference type="Proteomes" id="UP000638848">
    <property type="component" value="Unassembled WGS sequence"/>
</dbReference>
<dbReference type="GO" id="GO:0000156">
    <property type="term" value="F:phosphorelay response regulator activity"/>
    <property type="evidence" value="ECO:0007669"/>
    <property type="project" value="TreeGrafter"/>
</dbReference>
<comment type="subcellular location">
    <subcellularLocation>
        <location evidence="3">Cell membrane</location>
    </subcellularLocation>
</comment>
<feature type="region of interest" description="Disordered" evidence="13">
    <location>
        <begin position="521"/>
        <end position="551"/>
    </location>
</feature>
<evidence type="ECO:0000256" key="13">
    <source>
        <dbReference type="SAM" id="MobiDB-lite"/>
    </source>
</evidence>
<comment type="caution">
    <text evidence="16">The sequence shown here is derived from an EMBL/GenBank/DDBJ whole genome shotgun (WGS) entry which is preliminary data.</text>
</comment>
<keyword evidence="7" id="KW-0547">Nucleotide-binding</keyword>
<evidence type="ECO:0000256" key="10">
    <source>
        <dbReference type="ARBA" id="ARBA00023012"/>
    </source>
</evidence>
<dbReference type="SUPFAM" id="SSF55785">
    <property type="entry name" value="PYP-like sensor domain (PAS domain)"/>
    <property type="match status" value="1"/>
</dbReference>
<dbReference type="Gene3D" id="1.10.287.130">
    <property type="match status" value="1"/>
</dbReference>
<feature type="transmembrane region" description="Helical" evidence="14">
    <location>
        <begin position="84"/>
        <end position="101"/>
    </location>
</feature>
<dbReference type="FunFam" id="1.10.287.130:FF:000001">
    <property type="entry name" value="Two-component sensor histidine kinase"/>
    <property type="match status" value="1"/>
</dbReference>
<gene>
    <name evidence="16" type="ORF">GCM10011374_23690</name>
</gene>
<feature type="transmembrane region" description="Helical" evidence="14">
    <location>
        <begin position="12"/>
        <end position="30"/>
    </location>
</feature>
<dbReference type="Pfam" id="PF00512">
    <property type="entry name" value="HisKA"/>
    <property type="match status" value="1"/>
</dbReference>
<evidence type="ECO:0000256" key="3">
    <source>
        <dbReference type="ARBA" id="ARBA00004236"/>
    </source>
</evidence>
<evidence type="ECO:0000256" key="5">
    <source>
        <dbReference type="ARBA" id="ARBA00022553"/>
    </source>
</evidence>
<evidence type="ECO:0000256" key="6">
    <source>
        <dbReference type="ARBA" id="ARBA00022679"/>
    </source>
</evidence>
<dbReference type="SUPFAM" id="SSF55874">
    <property type="entry name" value="ATPase domain of HSP90 chaperone/DNA topoisomerase II/histidine kinase"/>
    <property type="match status" value="1"/>
</dbReference>
<dbReference type="Gene3D" id="3.30.565.10">
    <property type="entry name" value="Histidine kinase-like ATPase, C-terminal domain"/>
    <property type="match status" value="1"/>
</dbReference>
<keyword evidence="10" id="KW-0902">Two-component regulatory system</keyword>
<dbReference type="InterPro" id="IPR036890">
    <property type="entry name" value="HATPase_C_sf"/>
</dbReference>
<dbReference type="PRINTS" id="PR00344">
    <property type="entry name" value="BCTRLSENSOR"/>
</dbReference>
<dbReference type="GO" id="GO:0005524">
    <property type="term" value="F:ATP binding"/>
    <property type="evidence" value="ECO:0007669"/>
    <property type="project" value="UniProtKB-KW"/>
</dbReference>
<evidence type="ECO:0000313" key="16">
    <source>
        <dbReference type="EMBL" id="GGG60075.1"/>
    </source>
</evidence>
<evidence type="ECO:0000256" key="7">
    <source>
        <dbReference type="ARBA" id="ARBA00022741"/>
    </source>
</evidence>
<dbReference type="GO" id="GO:0005886">
    <property type="term" value="C:plasma membrane"/>
    <property type="evidence" value="ECO:0007669"/>
    <property type="project" value="UniProtKB-SubCell"/>
</dbReference>
<dbReference type="InterPro" id="IPR036097">
    <property type="entry name" value="HisK_dim/P_sf"/>
</dbReference>
<dbReference type="Pfam" id="PF02518">
    <property type="entry name" value="HATPase_c"/>
    <property type="match status" value="1"/>
</dbReference>
<dbReference type="SUPFAM" id="SSF47384">
    <property type="entry name" value="Homodimeric domain of signal transducing histidine kinase"/>
    <property type="match status" value="1"/>
</dbReference>
<dbReference type="FunFam" id="3.30.565.10:FF:000006">
    <property type="entry name" value="Sensor histidine kinase WalK"/>
    <property type="match status" value="1"/>
</dbReference>
<feature type="domain" description="Histidine kinase" evidence="15">
    <location>
        <begin position="312"/>
        <end position="525"/>
    </location>
</feature>
<dbReference type="GO" id="GO:0000155">
    <property type="term" value="F:phosphorelay sensor kinase activity"/>
    <property type="evidence" value="ECO:0007669"/>
    <property type="project" value="InterPro"/>
</dbReference>
<evidence type="ECO:0000256" key="12">
    <source>
        <dbReference type="ARBA" id="ARBA00039401"/>
    </source>
</evidence>
<organism evidence="16 17">
    <name type="scientific">Kocuria dechangensis</name>
    <dbReference type="NCBI Taxonomy" id="1176249"/>
    <lineage>
        <taxon>Bacteria</taxon>
        <taxon>Bacillati</taxon>
        <taxon>Actinomycetota</taxon>
        <taxon>Actinomycetes</taxon>
        <taxon>Micrococcales</taxon>
        <taxon>Micrococcaceae</taxon>
        <taxon>Kocuria</taxon>
    </lineage>
</organism>
<evidence type="ECO:0000256" key="11">
    <source>
        <dbReference type="ARBA" id="ARBA00023136"/>
    </source>
</evidence>
<keyword evidence="9" id="KW-0067">ATP-binding</keyword>
<keyword evidence="5" id="KW-0597">Phosphoprotein</keyword>
<evidence type="ECO:0000256" key="4">
    <source>
        <dbReference type="ARBA" id="ARBA00012438"/>
    </source>
</evidence>
<sequence length="551" mass="59101">MRGRVVVSQLPQTLTTVLIYLSMAVFHAPLLAHPLVQWAGVLTVVLTVVCAAVPWDRLPYRSFLVVPVLDFVPIGLLFEGVFPQMLGVPLLAAFPVLWLVASAQLPRTAAPLGALLTLAMLWTPLVFRPGPVTIPAVTGPLLIPVMMLAIGLMAQVLTNSMEAKDAQLRQLLAAGARRERLLDTVLDAVDVGVLAIDRHGHDILMNRRQRRIRLLGVPAGLEDAPEAELLVFGPNGDHPLPPDQRPVSRAVAGEAFSNQLIRIGPPPAQRVLSVSTRVMTDEHFIREGTVLSFHDVTDLVEALRAQDEFVAGISHELRTPLTSIRGYTELLAMDEHLPAHVHAGLEVIERNTEQLLNLVTDLLDTHRTTVGIHRVRLDLVPLLEQSTAAAQPHAAQAGITVKTSAPESLLVDGDPVRISQVLDNLFSNAIKYSPTGSTVFVVATSTGQGAQIQVIDHGPGMDPADTTKVFDRFYRSPTARMSTIPGLGIGLALSKDIIDQHGGTITCHSTPGEGTVFTITLPATPPTGPDPLTGNPPHNAPSSPETATSDT</sequence>
<keyword evidence="14" id="KW-0812">Transmembrane</keyword>
<dbReference type="InterPro" id="IPR003594">
    <property type="entry name" value="HATPase_dom"/>
</dbReference>
<feature type="compositionally biased region" description="Polar residues" evidence="13">
    <location>
        <begin position="540"/>
        <end position="551"/>
    </location>
</feature>
<dbReference type="PROSITE" id="PS50109">
    <property type="entry name" value="HIS_KIN"/>
    <property type="match status" value="1"/>
</dbReference>
<dbReference type="InterPro" id="IPR003661">
    <property type="entry name" value="HisK_dim/P_dom"/>
</dbReference>
<dbReference type="AlphaFoldDB" id="A0A917LVG4"/>
<dbReference type="GO" id="GO:0005509">
    <property type="term" value="F:calcium ion binding"/>
    <property type="evidence" value="ECO:0007669"/>
    <property type="project" value="UniProtKB-ARBA"/>
</dbReference>
<dbReference type="Gene3D" id="3.30.450.20">
    <property type="entry name" value="PAS domain"/>
    <property type="match status" value="1"/>
</dbReference>
<comment type="catalytic activity">
    <reaction evidence="1">
        <text>ATP + protein L-histidine = ADP + protein N-phospho-L-histidine.</text>
        <dbReference type="EC" id="2.7.13.3"/>
    </reaction>
</comment>
<dbReference type="PANTHER" id="PTHR42878:SF7">
    <property type="entry name" value="SENSOR HISTIDINE KINASE GLRK"/>
    <property type="match status" value="1"/>
</dbReference>
<dbReference type="SMART" id="SM00388">
    <property type="entry name" value="HisKA"/>
    <property type="match status" value="1"/>
</dbReference>
<dbReference type="CDD" id="cd00075">
    <property type="entry name" value="HATPase"/>
    <property type="match status" value="1"/>
</dbReference>
<evidence type="ECO:0000256" key="9">
    <source>
        <dbReference type="ARBA" id="ARBA00022840"/>
    </source>
</evidence>
<feature type="transmembrane region" description="Helical" evidence="14">
    <location>
        <begin position="36"/>
        <end position="55"/>
    </location>
</feature>
<keyword evidence="17" id="KW-1185">Reference proteome</keyword>
<evidence type="ECO:0000256" key="14">
    <source>
        <dbReference type="SAM" id="Phobius"/>
    </source>
</evidence>
<name>A0A917LVG4_9MICC</name>
<reference evidence="16" key="2">
    <citation type="submission" date="2020-09" db="EMBL/GenBank/DDBJ databases">
        <authorList>
            <person name="Sun Q."/>
            <person name="Zhou Y."/>
        </authorList>
    </citation>
    <scope>NUCLEOTIDE SEQUENCE</scope>
    <source>
        <strain evidence="16">CGMCC 1.12187</strain>
    </source>
</reference>
<keyword evidence="8 16" id="KW-0418">Kinase</keyword>
<dbReference type="SMART" id="SM00387">
    <property type="entry name" value="HATPase_c"/>
    <property type="match status" value="1"/>
</dbReference>
<dbReference type="PANTHER" id="PTHR42878">
    <property type="entry name" value="TWO-COMPONENT HISTIDINE KINASE"/>
    <property type="match status" value="1"/>
</dbReference>
<evidence type="ECO:0000256" key="2">
    <source>
        <dbReference type="ARBA" id="ARBA00001968"/>
    </source>
</evidence>
<keyword evidence="14" id="KW-1133">Transmembrane helix</keyword>
<comment type="cofactor">
    <cofactor evidence="2">
        <name>a divalent metal cation</name>
        <dbReference type="ChEBI" id="CHEBI:60240"/>
    </cofactor>
</comment>